<name>A0A3N2CUE5_9ACTN</name>
<organism evidence="2 3">
    <name type="scientific">Nocardioides aurantiacus</name>
    <dbReference type="NCBI Taxonomy" id="86796"/>
    <lineage>
        <taxon>Bacteria</taxon>
        <taxon>Bacillati</taxon>
        <taxon>Actinomycetota</taxon>
        <taxon>Actinomycetes</taxon>
        <taxon>Propionibacteriales</taxon>
        <taxon>Nocardioidaceae</taxon>
        <taxon>Nocardioides</taxon>
    </lineage>
</organism>
<feature type="domain" description="Putative Flp pilus-assembly TadG-like N-terminal" evidence="1">
    <location>
        <begin position="5"/>
        <end position="52"/>
    </location>
</feature>
<keyword evidence="3" id="KW-1185">Reference proteome</keyword>
<dbReference type="EMBL" id="RKHO01000001">
    <property type="protein sequence ID" value="ROR91153.1"/>
    <property type="molecule type" value="Genomic_DNA"/>
</dbReference>
<dbReference type="Pfam" id="PF13400">
    <property type="entry name" value="Tad"/>
    <property type="match status" value="1"/>
</dbReference>
<dbReference type="InterPro" id="IPR028087">
    <property type="entry name" value="Tad_N"/>
</dbReference>
<evidence type="ECO:0000259" key="1">
    <source>
        <dbReference type="Pfam" id="PF13400"/>
    </source>
</evidence>
<evidence type="ECO:0000313" key="2">
    <source>
        <dbReference type="EMBL" id="ROR91153.1"/>
    </source>
</evidence>
<dbReference type="AlphaFoldDB" id="A0A3N2CUE5"/>
<comment type="caution">
    <text evidence="2">The sequence shown here is derived from an EMBL/GenBank/DDBJ whole genome shotgun (WGS) entry which is preliminary data.</text>
</comment>
<dbReference type="Proteomes" id="UP000281738">
    <property type="component" value="Unassembled WGS sequence"/>
</dbReference>
<accession>A0A3N2CUE5</accession>
<evidence type="ECO:0000313" key="3">
    <source>
        <dbReference type="Proteomes" id="UP000281738"/>
    </source>
</evidence>
<reference evidence="2 3" key="1">
    <citation type="submission" date="2018-11" db="EMBL/GenBank/DDBJ databases">
        <title>Sequencing the genomes of 1000 actinobacteria strains.</title>
        <authorList>
            <person name="Klenk H.-P."/>
        </authorList>
    </citation>
    <scope>NUCLEOTIDE SEQUENCE [LARGE SCALE GENOMIC DNA]</scope>
    <source>
        <strain evidence="2 3">DSM 12652</strain>
    </source>
</reference>
<protein>
    <recommendedName>
        <fullName evidence="1">Putative Flp pilus-assembly TadG-like N-terminal domain-containing protein</fullName>
    </recommendedName>
</protein>
<proteinExistence type="predicted"/>
<gene>
    <name evidence="2" type="ORF">EDD33_2015</name>
</gene>
<sequence>MGEQGSASIWALLVTATAFTLLLGLVVDGGNVIDARLESSRAAAQAARFGADALSQPDLRSGRDQVDAARASAQANSYLAAAGLQGRTSVQGQTVTVTVVGRSPTQILGVIGIGSFPVRETSTARAITEQGAP</sequence>